<protein>
    <submittedName>
        <fullName evidence="1">Uncharacterized protein</fullName>
    </submittedName>
</protein>
<dbReference type="RefSeq" id="WP_204069739.1">
    <property type="nucleotide sequence ID" value="NZ_BOOJ01000098.1"/>
</dbReference>
<dbReference type="AlphaFoldDB" id="A0A8J3SR01"/>
<evidence type="ECO:0000313" key="1">
    <source>
        <dbReference type="EMBL" id="GIH97754.1"/>
    </source>
</evidence>
<name>A0A8J3SR01_9ACTN</name>
<reference evidence="1 2" key="1">
    <citation type="submission" date="2021-01" db="EMBL/GenBank/DDBJ databases">
        <title>Whole genome shotgun sequence of Planobispora siamensis NBRC 107568.</title>
        <authorList>
            <person name="Komaki H."/>
            <person name="Tamura T."/>
        </authorList>
    </citation>
    <scope>NUCLEOTIDE SEQUENCE [LARGE SCALE GENOMIC DNA]</scope>
    <source>
        <strain evidence="1 2">NBRC 107568</strain>
    </source>
</reference>
<gene>
    <name evidence="1" type="ORF">Psi01_83840</name>
</gene>
<comment type="caution">
    <text evidence="1">The sequence shown here is derived from an EMBL/GenBank/DDBJ whole genome shotgun (WGS) entry which is preliminary data.</text>
</comment>
<sequence length="99" mass="10717">MPSLTIALEEGFSGEQVRILLDGEVVFDQADVRTRMQLGMARMLTVEVSPGTHRIQVQVTPQGEPVEMEIDPATAPVVRVSRDVGGLSISASDAPPRYL</sequence>
<keyword evidence="2" id="KW-1185">Reference proteome</keyword>
<evidence type="ECO:0000313" key="2">
    <source>
        <dbReference type="Proteomes" id="UP000619788"/>
    </source>
</evidence>
<proteinExistence type="predicted"/>
<organism evidence="1 2">
    <name type="scientific">Planobispora siamensis</name>
    <dbReference type="NCBI Taxonomy" id="936338"/>
    <lineage>
        <taxon>Bacteria</taxon>
        <taxon>Bacillati</taxon>
        <taxon>Actinomycetota</taxon>
        <taxon>Actinomycetes</taxon>
        <taxon>Streptosporangiales</taxon>
        <taxon>Streptosporangiaceae</taxon>
        <taxon>Planobispora</taxon>
    </lineage>
</organism>
<dbReference type="EMBL" id="BOOJ01000098">
    <property type="protein sequence ID" value="GIH97754.1"/>
    <property type="molecule type" value="Genomic_DNA"/>
</dbReference>
<accession>A0A8J3SR01</accession>
<dbReference type="Proteomes" id="UP000619788">
    <property type="component" value="Unassembled WGS sequence"/>
</dbReference>